<dbReference type="AlphaFoldDB" id="A0AAU3GQJ7"/>
<reference evidence="2" key="1">
    <citation type="submission" date="2022-10" db="EMBL/GenBank/DDBJ databases">
        <title>The complete genomes of actinobacterial strains from the NBC collection.</title>
        <authorList>
            <person name="Joergensen T.S."/>
            <person name="Alvarez Arevalo M."/>
            <person name="Sterndorff E.B."/>
            <person name="Faurdal D."/>
            <person name="Vuksanovic O."/>
            <person name="Mourched A.-S."/>
            <person name="Charusanti P."/>
            <person name="Shaw S."/>
            <person name="Blin K."/>
            <person name="Weber T."/>
        </authorList>
    </citation>
    <scope>NUCLEOTIDE SEQUENCE</scope>
    <source>
        <strain evidence="2">NBC_01401</strain>
    </source>
</reference>
<sequence>MKQTRKKRSLLAAGLLVAATGAVLSGNAGAQAAEAGQAAEGACGTSFIGQEPDGHLSKVVSEDGVISDTYRTADAVPWSLQALYETGGAGGGGAWSTSYLAPAADGVLRSLSLRGAKGDPVMTEQSTTVETDWRPHVMPSGTGFMLYTIEEDGDILTREIGRASDGSVELGDHETLPVKATDTKAAGIYWIRLDDGTERDVIYATDGETGALRQIVVDPADPASAQSHTLADTGFEEFTHLKASYCGADESISLVGVNSDTGDASWFEHADALSHSGSTLSTGQALGTDGQWQGWTGIG</sequence>
<proteinExistence type="predicted"/>
<evidence type="ECO:0000256" key="1">
    <source>
        <dbReference type="SAM" id="SignalP"/>
    </source>
</evidence>
<gene>
    <name evidence="2" type="ORF">OG626_05750</name>
</gene>
<dbReference type="InterPro" id="IPR006311">
    <property type="entry name" value="TAT_signal"/>
</dbReference>
<dbReference type="EMBL" id="CP109535">
    <property type="protein sequence ID" value="WTY94432.1"/>
    <property type="molecule type" value="Genomic_DNA"/>
</dbReference>
<feature type="chain" id="PRO_5043513963" evidence="1">
    <location>
        <begin position="31"/>
        <end position="299"/>
    </location>
</feature>
<evidence type="ECO:0000313" key="2">
    <source>
        <dbReference type="EMBL" id="WTY94432.1"/>
    </source>
</evidence>
<dbReference type="PROSITE" id="PS51318">
    <property type="entry name" value="TAT"/>
    <property type="match status" value="1"/>
</dbReference>
<organism evidence="2">
    <name type="scientific">Streptomyces sp. NBC_01401</name>
    <dbReference type="NCBI Taxonomy" id="2903854"/>
    <lineage>
        <taxon>Bacteria</taxon>
        <taxon>Bacillati</taxon>
        <taxon>Actinomycetota</taxon>
        <taxon>Actinomycetes</taxon>
        <taxon>Kitasatosporales</taxon>
        <taxon>Streptomycetaceae</taxon>
        <taxon>Streptomyces</taxon>
    </lineage>
</organism>
<accession>A0AAU3GQJ7</accession>
<keyword evidence="1" id="KW-0732">Signal</keyword>
<feature type="signal peptide" evidence="1">
    <location>
        <begin position="1"/>
        <end position="30"/>
    </location>
</feature>
<protein>
    <submittedName>
        <fullName evidence="2">Uncharacterized protein</fullName>
    </submittedName>
</protein>
<name>A0AAU3GQJ7_9ACTN</name>